<reference evidence="11" key="1">
    <citation type="submission" date="2021-06" db="EMBL/GenBank/DDBJ databases">
        <authorList>
            <person name="Kallberg Y."/>
            <person name="Tangrot J."/>
            <person name="Rosling A."/>
        </authorList>
    </citation>
    <scope>NUCLEOTIDE SEQUENCE</scope>
    <source>
        <strain evidence="11">IA702</strain>
    </source>
</reference>
<dbReference type="AlphaFoldDB" id="A0A9N9AQ19"/>
<evidence type="ECO:0000256" key="3">
    <source>
        <dbReference type="ARBA" id="ARBA00022670"/>
    </source>
</evidence>
<dbReference type="GO" id="GO:0051603">
    <property type="term" value="P:proteolysis involved in protein catabolic process"/>
    <property type="evidence" value="ECO:0007669"/>
    <property type="project" value="InterPro"/>
</dbReference>
<keyword evidence="4" id="KW-0888">Threonine protease</keyword>
<evidence type="ECO:0000256" key="9">
    <source>
        <dbReference type="PIRSR" id="PIRSR600243-1"/>
    </source>
</evidence>
<dbReference type="Gene3D" id="3.60.20.10">
    <property type="entry name" value="Glutamine Phosphoribosylpyrophosphate, subunit 1, domain 1"/>
    <property type="match status" value="1"/>
</dbReference>
<dbReference type="GO" id="GO:0005634">
    <property type="term" value="C:nucleus"/>
    <property type="evidence" value="ECO:0007669"/>
    <property type="project" value="UniProtKB-SubCell"/>
</dbReference>
<dbReference type="InterPro" id="IPR016050">
    <property type="entry name" value="Proteasome_bsu_CS"/>
</dbReference>
<proteinExistence type="inferred from homology"/>
<dbReference type="PROSITE" id="PS00854">
    <property type="entry name" value="PROTEASOME_BETA_1"/>
    <property type="match status" value="1"/>
</dbReference>
<name>A0A9N9AQ19_9GLOM</name>
<dbReference type="PANTHER" id="PTHR32194">
    <property type="entry name" value="METALLOPROTEASE TLDD"/>
    <property type="match status" value="1"/>
</dbReference>
<dbReference type="PANTHER" id="PTHR32194:SF0">
    <property type="entry name" value="ATP-DEPENDENT PROTEASE SUBUNIT HSLV"/>
    <property type="match status" value="1"/>
</dbReference>
<dbReference type="InterPro" id="IPR000243">
    <property type="entry name" value="Pept_T1A_subB"/>
</dbReference>
<evidence type="ECO:0000313" key="12">
    <source>
        <dbReference type="Proteomes" id="UP000789572"/>
    </source>
</evidence>
<dbReference type="Proteomes" id="UP000789572">
    <property type="component" value="Unassembled WGS sequence"/>
</dbReference>
<comment type="subunit">
    <text evidence="10">Component of the proteasome complex.</text>
</comment>
<dbReference type="Pfam" id="PF00227">
    <property type="entry name" value="Proteasome"/>
    <property type="match status" value="1"/>
</dbReference>
<dbReference type="InterPro" id="IPR023333">
    <property type="entry name" value="Proteasome_suB-type"/>
</dbReference>
<dbReference type="PRINTS" id="PR00141">
    <property type="entry name" value="PROTEASOME"/>
</dbReference>
<comment type="catalytic activity">
    <reaction evidence="1">
        <text>Cleavage of peptide bonds with very broad specificity.</text>
        <dbReference type="EC" id="3.4.25.1"/>
    </reaction>
</comment>
<feature type="active site" description="Nucleophile" evidence="9">
    <location>
        <position position="16"/>
    </location>
</feature>
<comment type="subcellular location">
    <subcellularLocation>
        <location evidence="10">Cytoplasm</location>
    </subcellularLocation>
    <subcellularLocation>
        <location evidence="10">Nucleus</location>
    </subcellularLocation>
</comment>
<evidence type="ECO:0000256" key="10">
    <source>
        <dbReference type="RuleBase" id="RU004203"/>
    </source>
</evidence>
<keyword evidence="6 10" id="KW-0647">Proteasome</keyword>
<evidence type="ECO:0000256" key="2">
    <source>
        <dbReference type="ARBA" id="ARBA00022490"/>
    </source>
</evidence>
<keyword evidence="8 10" id="KW-0539">Nucleus</keyword>
<dbReference type="InterPro" id="IPR001353">
    <property type="entry name" value="Proteasome_sua/b"/>
</dbReference>
<evidence type="ECO:0000256" key="5">
    <source>
        <dbReference type="ARBA" id="ARBA00022801"/>
    </source>
</evidence>
<dbReference type="GO" id="GO:0005737">
    <property type="term" value="C:cytoplasm"/>
    <property type="evidence" value="ECO:0007669"/>
    <property type="project" value="UniProtKB-SubCell"/>
</dbReference>
<dbReference type="FunFam" id="3.60.20.10:FF:000010">
    <property type="entry name" value="Proteasome subunit beta type-1"/>
    <property type="match status" value="1"/>
</dbReference>
<sequence length="215" mass="22726">METELGLKPGEIGLGTTLVAVGFDGGVIIGADSRTSMGGAYVVNRVTDKLTYVSDRIYCCRSGSAADTQAVANLVTYYLQLYAIQHGEEPPVRVAAALFQELCYKNKEMLSAGIICAGWDKYAGGSVYGIPIGGSLHKLPYATAGSGSTYLYGYLDTAFRPNMTKEETIELVKTAIALAIGRDGSSGGCIRLAVITEDGVERHFIPGDQVPVLGI</sequence>
<comment type="similarity">
    <text evidence="10">Belongs to the peptidase T1B family.</text>
</comment>
<gene>
    <name evidence="11" type="ORF">POCULU_LOCUS4299</name>
</gene>
<evidence type="ECO:0000256" key="1">
    <source>
        <dbReference type="ARBA" id="ARBA00001198"/>
    </source>
</evidence>
<comment type="function">
    <text evidence="10">Component of the proteasome, a multicatalytic proteinase complex which is characterized by its ability to cleave peptides with Arg, Phe, Tyr, Leu, and Glu adjacent to the leaving group at neutral or slightly basic pH. The proteasome has an ATP-dependent proteolytic activity.</text>
</comment>
<keyword evidence="3" id="KW-0645">Protease</keyword>
<keyword evidence="7" id="KW-0865">Zymogen</keyword>
<evidence type="ECO:0000313" key="11">
    <source>
        <dbReference type="EMBL" id="CAG8536077.1"/>
    </source>
</evidence>
<dbReference type="PROSITE" id="PS51476">
    <property type="entry name" value="PROTEASOME_BETA_2"/>
    <property type="match status" value="1"/>
</dbReference>
<evidence type="ECO:0000256" key="4">
    <source>
        <dbReference type="ARBA" id="ARBA00022698"/>
    </source>
</evidence>
<keyword evidence="5" id="KW-0378">Hydrolase</keyword>
<dbReference type="SUPFAM" id="SSF56235">
    <property type="entry name" value="N-terminal nucleophile aminohydrolases (Ntn hydrolases)"/>
    <property type="match status" value="1"/>
</dbReference>
<organism evidence="11 12">
    <name type="scientific">Paraglomus occultum</name>
    <dbReference type="NCBI Taxonomy" id="144539"/>
    <lineage>
        <taxon>Eukaryota</taxon>
        <taxon>Fungi</taxon>
        <taxon>Fungi incertae sedis</taxon>
        <taxon>Mucoromycota</taxon>
        <taxon>Glomeromycotina</taxon>
        <taxon>Glomeromycetes</taxon>
        <taxon>Paraglomerales</taxon>
        <taxon>Paraglomeraceae</taxon>
        <taxon>Paraglomus</taxon>
    </lineage>
</organism>
<keyword evidence="12" id="KW-1185">Reference proteome</keyword>
<dbReference type="CDD" id="cd03762">
    <property type="entry name" value="proteasome_beta_type_6"/>
    <property type="match status" value="1"/>
</dbReference>
<dbReference type="GO" id="GO:0019774">
    <property type="term" value="C:proteasome core complex, beta-subunit complex"/>
    <property type="evidence" value="ECO:0007669"/>
    <property type="project" value="UniProtKB-ARBA"/>
</dbReference>
<accession>A0A9N9AQ19</accession>
<keyword evidence="2 10" id="KW-0963">Cytoplasm</keyword>
<comment type="caution">
    <text evidence="11">The sequence shown here is derived from an EMBL/GenBank/DDBJ whole genome shotgun (WGS) entry which is preliminary data.</text>
</comment>
<dbReference type="InterPro" id="IPR029055">
    <property type="entry name" value="Ntn_hydrolases_N"/>
</dbReference>
<dbReference type="EMBL" id="CAJVPJ010000547">
    <property type="protein sequence ID" value="CAG8536077.1"/>
    <property type="molecule type" value="Genomic_DNA"/>
</dbReference>
<dbReference type="GO" id="GO:0004298">
    <property type="term" value="F:threonine-type endopeptidase activity"/>
    <property type="evidence" value="ECO:0007669"/>
    <property type="project" value="UniProtKB-KW"/>
</dbReference>
<evidence type="ECO:0000256" key="6">
    <source>
        <dbReference type="ARBA" id="ARBA00022942"/>
    </source>
</evidence>
<dbReference type="OrthoDB" id="7854943at2759"/>
<evidence type="ECO:0000256" key="7">
    <source>
        <dbReference type="ARBA" id="ARBA00023145"/>
    </source>
</evidence>
<evidence type="ECO:0000256" key="8">
    <source>
        <dbReference type="ARBA" id="ARBA00023242"/>
    </source>
</evidence>
<protein>
    <recommendedName>
        <fullName evidence="10">Proteasome subunit beta</fullName>
    </recommendedName>
</protein>